<gene>
    <name evidence="2" type="ORF">N7530_012261</name>
</gene>
<dbReference type="EMBL" id="JAPWDO010000009">
    <property type="protein sequence ID" value="KAJ5456987.1"/>
    <property type="molecule type" value="Genomic_DNA"/>
</dbReference>
<accession>A0A9X0BGE5</accession>
<sequence>MSVTTKTELSTQPSPKGNPADCDVRLDPTPGDQTHSRINHPASQLRTTIKSLDQSIKDMNDASFYTSKAEVDKEKMDGCQILQG</sequence>
<reference evidence="2" key="1">
    <citation type="submission" date="2022-12" db="EMBL/GenBank/DDBJ databases">
        <authorList>
            <person name="Petersen C."/>
        </authorList>
    </citation>
    <scope>NUCLEOTIDE SEQUENCE</scope>
    <source>
        <strain evidence="2">IBT 17660</strain>
    </source>
</reference>
<comment type="caution">
    <text evidence="2">The sequence shown here is derived from an EMBL/GenBank/DDBJ whole genome shotgun (WGS) entry which is preliminary data.</text>
</comment>
<evidence type="ECO:0000313" key="2">
    <source>
        <dbReference type="EMBL" id="KAJ5456987.1"/>
    </source>
</evidence>
<feature type="region of interest" description="Disordered" evidence="1">
    <location>
        <begin position="1"/>
        <end position="41"/>
    </location>
</feature>
<reference evidence="2" key="2">
    <citation type="journal article" date="2023" name="IMA Fungus">
        <title>Comparative genomic study of the Penicillium genus elucidates a diverse pangenome and 15 lateral gene transfer events.</title>
        <authorList>
            <person name="Petersen C."/>
            <person name="Sorensen T."/>
            <person name="Nielsen M.R."/>
            <person name="Sondergaard T.E."/>
            <person name="Sorensen J.L."/>
            <person name="Fitzpatrick D.A."/>
            <person name="Frisvad J.C."/>
            <person name="Nielsen K.L."/>
        </authorList>
    </citation>
    <scope>NUCLEOTIDE SEQUENCE</scope>
    <source>
        <strain evidence="2">IBT 17660</strain>
    </source>
</reference>
<dbReference type="Proteomes" id="UP001147760">
    <property type="component" value="Unassembled WGS sequence"/>
</dbReference>
<name>A0A9X0BGE5_9EURO</name>
<protein>
    <submittedName>
        <fullName evidence="2">Uncharacterized protein</fullName>
    </submittedName>
</protein>
<evidence type="ECO:0000256" key="1">
    <source>
        <dbReference type="SAM" id="MobiDB-lite"/>
    </source>
</evidence>
<dbReference type="AlphaFoldDB" id="A0A9X0BGE5"/>
<evidence type="ECO:0000313" key="3">
    <source>
        <dbReference type="Proteomes" id="UP001147760"/>
    </source>
</evidence>
<proteinExistence type="predicted"/>
<dbReference type="OrthoDB" id="5424209at2759"/>
<keyword evidence="3" id="KW-1185">Reference proteome</keyword>
<organism evidence="2 3">
    <name type="scientific">Penicillium desertorum</name>
    <dbReference type="NCBI Taxonomy" id="1303715"/>
    <lineage>
        <taxon>Eukaryota</taxon>
        <taxon>Fungi</taxon>
        <taxon>Dikarya</taxon>
        <taxon>Ascomycota</taxon>
        <taxon>Pezizomycotina</taxon>
        <taxon>Eurotiomycetes</taxon>
        <taxon>Eurotiomycetidae</taxon>
        <taxon>Eurotiales</taxon>
        <taxon>Aspergillaceae</taxon>
        <taxon>Penicillium</taxon>
    </lineage>
</organism>
<feature type="compositionally biased region" description="Polar residues" evidence="1">
    <location>
        <begin position="1"/>
        <end position="15"/>
    </location>
</feature>